<name>A0A5B2VET8_9HYPH</name>
<reference evidence="2 3" key="2">
    <citation type="submission" date="2019-09" db="EMBL/GenBank/DDBJ databases">
        <authorList>
            <person name="Jin C."/>
        </authorList>
    </citation>
    <scope>NUCLEOTIDE SEQUENCE [LARGE SCALE GENOMIC DNA]</scope>
    <source>
        <strain evidence="2 3">BN140002</strain>
    </source>
</reference>
<gene>
    <name evidence="2" type="ORF">F0L46_13140</name>
</gene>
<evidence type="ECO:0000256" key="1">
    <source>
        <dbReference type="SAM" id="MobiDB-lite"/>
    </source>
</evidence>
<evidence type="ECO:0000313" key="3">
    <source>
        <dbReference type="Proteomes" id="UP000323142"/>
    </source>
</evidence>
<comment type="caution">
    <text evidence="2">The sequence shown here is derived from an EMBL/GenBank/DDBJ whole genome shotgun (WGS) entry which is preliminary data.</text>
</comment>
<feature type="compositionally biased region" description="Pro residues" evidence="1">
    <location>
        <begin position="171"/>
        <end position="183"/>
    </location>
</feature>
<dbReference type="Pfam" id="PF11850">
    <property type="entry name" value="DUF3370"/>
    <property type="match status" value="1"/>
</dbReference>
<feature type="compositionally biased region" description="Low complexity" evidence="1">
    <location>
        <begin position="217"/>
        <end position="258"/>
    </location>
</feature>
<proteinExistence type="predicted"/>
<reference evidence="2 3" key="1">
    <citation type="submission" date="2019-09" db="EMBL/GenBank/DDBJ databases">
        <title>Salinarimonas rosea gen. nov., sp. nov., a new member of the a-2 subgroup of the Proteobacteria.</title>
        <authorList>
            <person name="Liu J."/>
        </authorList>
    </citation>
    <scope>NUCLEOTIDE SEQUENCE [LARGE SCALE GENOMIC DNA]</scope>
    <source>
        <strain evidence="2 3">BN140002</strain>
    </source>
</reference>
<feature type="compositionally biased region" description="Polar residues" evidence="1">
    <location>
        <begin position="65"/>
        <end position="85"/>
    </location>
</feature>
<dbReference type="InterPro" id="IPR021801">
    <property type="entry name" value="DUF3370"/>
</dbReference>
<sequence length="760" mass="78239">MSVALQQQTTPSIAPRESADRSAAPAFKAELSQVTSQPQPADLPPVEYLDPRTGNVQRIGDLNPRTGTFTDLTTPPSGAPNTAQPGATAKPQAPLVAPRQTPQANPTPQPQAPAAQPQAPTAHPPAPVETPKTPTTQPATAQPATAPAVTTPATGGQTAAPTNLRQEPEVKPQPAPQRPPVQTPPANDAARLIPFMPPGFGGKPPNGPSPRREAEATPGRPSSGTSPSRTETGGASSAAATTAPVTTAPAPAPDAVKPAGERPVGPQPQPAPGETTRPVTVPGAGTLPPSLDLAPKPPATPAAPVSAAPANATSYSAELFQSRSKPAPAVPSVQAPVSAEMLQRVDLPSSAGMVGGPKPGTYVVHSNRPEIVTSVPAGGAVLFSSRDTANGCNHAFKPGETVNFMISNQNLTGTPLNRTIAVRNEGTEPMILKTNYYSSVGTGEARYTTVGNDGSPRQNYETVRRGGGAMDGPGMAATGNALAGKSELPREIVVPPGKTVILANDAFPVKNEVMTQGSFTVTQPPGMTGNAKASFDIVLTQGAATPAKVDSLVTSGPMVPVSEKEPVPTSRQQIENGQFGNYGRVNGITDAGVFKLNMANNSEGNLFLLPENGEASSQRFVWNTKYTARGGAPLDTPFMVAQAAGSAPMPHGNYGAEFDMTLPLHNPSSVPQKVQVFMGSGNTGDSAAFRGNMNVTITNPDGTTRKETLSIMQRPNTTGTTPLAEVTVPPGGRANITLDTIYPANTTPPHYFDVKSTPVQ</sequence>
<keyword evidence="3" id="KW-1185">Reference proteome</keyword>
<feature type="region of interest" description="Disordered" evidence="1">
    <location>
        <begin position="1"/>
        <end position="307"/>
    </location>
</feature>
<dbReference type="AlphaFoldDB" id="A0A5B2VET8"/>
<feature type="compositionally biased region" description="Low complexity" evidence="1">
    <location>
        <begin position="112"/>
        <end position="121"/>
    </location>
</feature>
<evidence type="ECO:0000313" key="2">
    <source>
        <dbReference type="EMBL" id="KAA2236707.1"/>
    </source>
</evidence>
<organism evidence="2 3">
    <name type="scientific">Salinarimonas soli</name>
    <dbReference type="NCBI Taxonomy" id="1638099"/>
    <lineage>
        <taxon>Bacteria</taxon>
        <taxon>Pseudomonadati</taxon>
        <taxon>Pseudomonadota</taxon>
        <taxon>Alphaproteobacteria</taxon>
        <taxon>Hyphomicrobiales</taxon>
        <taxon>Salinarimonadaceae</taxon>
        <taxon>Salinarimonas</taxon>
    </lineage>
</organism>
<dbReference type="Proteomes" id="UP000323142">
    <property type="component" value="Unassembled WGS sequence"/>
</dbReference>
<feature type="compositionally biased region" description="Polar residues" evidence="1">
    <location>
        <begin position="1"/>
        <end position="12"/>
    </location>
</feature>
<feature type="compositionally biased region" description="Low complexity" evidence="1">
    <location>
        <begin position="130"/>
        <end position="162"/>
    </location>
</feature>
<protein>
    <submittedName>
        <fullName evidence="2">DUF3370 family protein</fullName>
    </submittedName>
</protein>
<dbReference type="RefSeq" id="WP_149818230.1">
    <property type="nucleotide sequence ID" value="NZ_VUOA01000023.1"/>
</dbReference>
<accession>A0A5B2VET8</accession>
<dbReference type="EMBL" id="VUOA01000023">
    <property type="protein sequence ID" value="KAA2236707.1"/>
    <property type="molecule type" value="Genomic_DNA"/>
</dbReference>
<dbReference type="OrthoDB" id="502907at2"/>